<organism evidence="2 3">
    <name type="scientific">Orbilia brochopaga</name>
    <dbReference type="NCBI Taxonomy" id="3140254"/>
    <lineage>
        <taxon>Eukaryota</taxon>
        <taxon>Fungi</taxon>
        <taxon>Dikarya</taxon>
        <taxon>Ascomycota</taxon>
        <taxon>Pezizomycotina</taxon>
        <taxon>Orbiliomycetes</taxon>
        <taxon>Orbiliales</taxon>
        <taxon>Orbiliaceae</taxon>
        <taxon>Orbilia</taxon>
    </lineage>
</organism>
<feature type="signal peptide" evidence="1">
    <location>
        <begin position="1"/>
        <end position="16"/>
    </location>
</feature>
<dbReference type="Proteomes" id="UP001375240">
    <property type="component" value="Unassembled WGS sequence"/>
</dbReference>
<protein>
    <submittedName>
        <fullName evidence="2">Uncharacterized protein</fullName>
    </submittedName>
</protein>
<evidence type="ECO:0000313" key="3">
    <source>
        <dbReference type="Proteomes" id="UP001375240"/>
    </source>
</evidence>
<evidence type="ECO:0000313" key="2">
    <source>
        <dbReference type="EMBL" id="KAK6354666.1"/>
    </source>
</evidence>
<keyword evidence="1" id="KW-0732">Signal</keyword>
<comment type="caution">
    <text evidence="2">The sequence shown here is derived from an EMBL/GenBank/DDBJ whole genome shotgun (WGS) entry which is preliminary data.</text>
</comment>
<accession>A0AAV9V4C3</accession>
<feature type="chain" id="PRO_5043799218" evidence="1">
    <location>
        <begin position="17"/>
        <end position="134"/>
    </location>
</feature>
<sequence length="134" mass="14510">MHYTTLFLAVAPLLAAAQLSLPWKGPVGPVPRFECTCHCEDDITTTEKVTRDLCAQAVNVGRMKDIKVLEDGTCALWGLEIQLFPDEVGNSWSSEVCSEYKGCKAVGVCNYVTCSGIQKTEWTPPAIPSNGDGN</sequence>
<gene>
    <name evidence="2" type="ORF">TWF696_003806</name>
</gene>
<dbReference type="EMBL" id="JAVHNQ010000002">
    <property type="protein sequence ID" value="KAK6354666.1"/>
    <property type="molecule type" value="Genomic_DNA"/>
</dbReference>
<keyword evidence="3" id="KW-1185">Reference proteome</keyword>
<reference evidence="2 3" key="1">
    <citation type="submission" date="2019-10" db="EMBL/GenBank/DDBJ databases">
        <authorList>
            <person name="Palmer J.M."/>
        </authorList>
    </citation>
    <scope>NUCLEOTIDE SEQUENCE [LARGE SCALE GENOMIC DNA]</scope>
    <source>
        <strain evidence="2 3">TWF696</strain>
    </source>
</reference>
<evidence type="ECO:0000256" key="1">
    <source>
        <dbReference type="SAM" id="SignalP"/>
    </source>
</evidence>
<dbReference type="AlphaFoldDB" id="A0AAV9V4C3"/>
<proteinExistence type="predicted"/>
<name>A0AAV9V4C3_9PEZI</name>